<comment type="caution">
    <text evidence="2">The sequence shown here is derived from an EMBL/GenBank/DDBJ whole genome shotgun (WGS) entry which is preliminary data.</text>
</comment>
<dbReference type="SUPFAM" id="SSF55729">
    <property type="entry name" value="Acyl-CoA N-acyltransferases (Nat)"/>
    <property type="match status" value="1"/>
</dbReference>
<name>A0ABR8YT88_9CLOT</name>
<evidence type="ECO:0000313" key="3">
    <source>
        <dbReference type="Proteomes" id="UP000627166"/>
    </source>
</evidence>
<dbReference type="Gene3D" id="3.40.630.30">
    <property type="match status" value="1"/>
</dbReference>
<accession>A0ABR8YT88</accession>
<organism evidence="2 3">
    <name type="scientific">Clostridium faecium</name>
    <dbReference type="NCBI Taxonomy" id="2762223"/>
    <lineage>
        <taxon>Bacteria</taxon>
        <taxon>Bacillati</taxon>
        <taxon>Bacillota</taxon>
        <taxon>Clostridia</taxon>
        <taxon>Eubacteriales</taxon>
        <taxon>Clostridiaceae</taxon>
        <taxon>Clostridium</taxon>
    </lineage>
</organism>
<protein>
    <submittedName>
        <fullName evidence="2">GNAT family N-acetyltransferase</fullName>
    </submittedName>
</protein>
<dbReference type="Pfam" id="PF00583">
    <property type="entry name" value="Acetyltransf_1"/>
    <property type="match status" value="1"/>
</dbReference>
<dbReference type="CDD" id="cd04301">
    <property type="entry name" value="NAT_SF"/>
    <property type="match status" value="1"/>
</dbReference>
<dbReference type="InterPro" id="IPR016181">
    <property type="entry name" value="Acyl_CoA_acyltransferase"/>
</dbReference>
<dbReference type="EMBL" id="JACSQB010000078">
    <property type="protein sequence ID" value="MBD8047477.1"/>
    <property type="molecule type" value="Genomic_DNA"/>
</dbReference>
<reference evidence="2 3" key="1">
    <citation type="submission" date="2020-08" db="EMBL/GenBank/DDBJ databases">
        <title>A Genomic Blueprint of the Chicken Gut Microbiome.</title>
        <authorList>
            <person name="Gilroy R."/>
            <person name="Ravi A."/>
            <person name="Getino M."/>
            <person name="Pursley I."/>
            <person name="Horton D.L."/>
            <person name="Alikhan N.-F."/>
            <person name="Baker D."/>
            <person name="Gharbi K."/>
            <person name="Hall N."/>
            <person name="Watson M."/>
            <person name="Adriaenssens E.M."/>
            <person name="Foster-Nyarko E."/>
            <person name="Jarju S."/>
            <person name="Secka A."/>
            <person name="Antonio M."/>
            <person name="Oren A."/>
            <person name="Chaudhuri R."/>
            <person name="La Ragione R.M."/>
            <person name="Hildebrand F."/>
            <person name="Pallen M.J."/>
        </authorList>
    </citation>
    <scope>NUCLEOTIDE SEQUENCE [LARGE SCALE GENOMIC DNA]</scope>
    <source>
        <strain evidence="2 3">N37</strain>
    </source>
</reference>
<dbReference type="InterPro" id="IPR000182">
    <property type="entry name" value="GNAT_dom"/>
</dbReference>
<sequence>MTIGTHPEYRNRGYAHMLMQYVIDEMIKDDMHIFIMIIPAKQLISIH</sequence>
<keyword evidence="3" id="KW-1185">Reference proteome</keyword>
<evidence type="ECO:0000313" key="2">
    <source>
        <dbReference type="EMBL" id="MBD8047477.1"/>
    </source>
</evidence>
<dbReference type="Proteomes" id="UP000627166">
    <property type="component" value="Unassembled WGS sequence"/>
</dbReference>
<gene>
    <name evidence="2" type="ORF">H9637_10575</name>
</gene>
<evidence type="ECO:0000259" key="1">
    <source>
        <dbReference type="Pfam" id="PF00583"/>
    </source>
</evidence>
<feature type="domain" description="N-acetyltransferase" evidence="1">
    <location>
        <begin position="3"/>
        <end position="34"/>
    </location>
</feature>
<proteinExistence type="predicted"/>